<keyword evidence="11" id="KW-1185">Reference proteome</keyword>
<dbReference type="EMBL" id="SAXA01000010">
    <property type="protein sequence ID" value="RXQ92254.1"/>
    <property type="molecule type" value="Genomic_DNA"/>
</dbReference>
<dbReference type="NCBIfam" id="TIGR00688">
    <property type="entry name" value="rarD"/>
    <property type="match status" value="1"/>
</dbReference>
<feature type="domain" description="EamA" evidence="9">
    <location>
        <begin position="154"/>
        <end position="282"/>
    </location>
</feature>
<evidence type="ECO:0000313" key="10">
    <source>
        <dbReference type="EMBL" id="RXQ92254.1"/>
    </source>
</evidence>
<name>A0A4Q1JK25_9BACT</name>
<keyword evidence="7 8" id="KW-0472">Membrane</keyword>
<dbReference type="AlphaFoldDB" id="A0A4Q1JK25"/>
<feature type="transmembrane region" description="Helical" evidence="8">
    <location>
        <begin position="76"/>
        <end position="92"/>
    </location>
</feature>
<dbReference type="GO" id="GO:0005886">
    <property type="term" value="C:plasma membrane"/>
    <property type="evidence" value="ECO:0007669"/>
    <property type="project" value="UniProtKB-SubCell"/>
</dbReference>
<comment type="caution">
    <text evidence="10">The sequence shown here is derived from an EMBL/GenBank/DDBJ whole genome shotgun (WGS) entry which is preliminary data.</text>
</comment>
<evidence type="ECO:0000256" key="4">
    <source>
        <dbReference type="ARBA" id="ARBA00022475"/>
    </source>
</evidence>
<dbReference type="Proteomes" id="UP000289703">
    <property type="component" value="Unassembled WGS sequence"/>
</dbReference>
<feature type="transmembrane region" description="Helical" evidence="8">
    <location>
        <begin position="151"/>
        <end position="167"/>
    </location>
</feature>
<feature type="transmembrane region" description="Helical" evidence="8">
    <location>
        <begin position="128"/>
        <end position="145"/>
    </location>
</feature>
<feature type="transmembrane region" description="Helical" evidence="8">
    <location>
        <begin position="210"/>
        <end position="230"/>
    </location>
</feature>
<keyword evidence="5 8" id="KW-0812">Transmembrane</keyword>
<dbReference type="InterPro" id="IPR000620">
    <property type="entry name" value="EamA_dom"/>
</dbReference>
<keyword evidence="4" id="KW-1003">Cell membrane</keyword>
<proteinExistence type="inferred from homology"/>
<evidence type="ECO:0000256" key="2">
    <source>
        <dbReference type="ARBA" id="ARBA00007362"/>
    </source>
</evidence>
<gene>
    <name evidence="10" type="primary">rarD</name>
    <name evidence="10" type="ORF">EO244_11945</name>
</gene>
<organism evidence="10 11">
    <name type="scientific">Ancylomarina salipaludis</name>
    <dbReference type="NCBI Taxonomy" id="2501299"/>
    <lineage>
        <taxon>Bacteria</taxon>
        <taxon>Pseudomonadati</taxon>
        <taxon>Bacteroidota</taxon>
        <taxon>Bacteroidia</taxon>
        <taxon>Marinilabiliales</taxon>
        <taxon>Marinifilaceae</taxon>
        <taxon>Ancylomarina</taxon>
    </lineage>
</organism>
<dbReference type="OrthoDB" id="369870at2"/>
<evidence type="ECO:0000256" key="6">
    <source>
        <dbReference type="ARBA" id="ARBA00022989"/>
    </source>
</evidence>
<evidence type="ECO:0000256" key="5">
    <source>
        <dbReference type="ARBA" id="ARBA00022692"/>
    </source>
</evidence>
<comment type="subcellular location">
    <subcellularLocation>
        <location evidence="1">Cell membrane</location>
        <topology evidence="1">Multi-pass membrane protein</topology>
    </subcellularLocation>
</comment>
<dbReference type="PANTHER" id="PTHR22911">
    <property type="entry name" value="ACYL-MALONYL CONDENSING ENZYME-RELATED"/>
    <property type="match status" value="1"/>
</dbReference>
<keyword evidence="3" id="KW-0813">Transport</keyword>
<dbReference type="Pfam" id="PF00892">
    <property type="entry name" value="EamA"/>
    <property type="match status" value="2"/>
</dbReference>
<dbReference type="PANTHER" id="PTHR22911:SF137">
    <property type="entry name" value="SOLUTE CARRIER FAMILY 35 MEMBER G2-RELATED"/>
    <property type="match status" value="1"/>
</dbReference>
<dbReference type="RefSeq" id="WP_129254910.1">
    <property type="nucleotide sequence ID" value="NZ_SAXA01000010.1"/>
</dbReference>
<evidence type="ECO:0000313" key="11">
    <source>
        <dbReference type="Proteomes" id="UP000289703"/>
    </source>
</evidence>
<feature type="transmembrane region" description="Helical" evidence="8">
    <location>
        <begin position="12"/>
        <end position="28"/>
    </location>
</feature>
<evidence type="ECO:0000256" key="7">
    <source>
        <dbReference type="ARBA" id="ARBA00023136"/>
    </source>
</evidence>
<sequence>MNQPTETSKGYLYALLSFLSWGLLPIFWKGIKMVPAFEILAHRIFWSFLFLLIWILFKKRKEVHNLLLDRKKRNSLFFAGILVSSNWGVYIYAVNSDRIMEASLGYYINPLVSVFLGILLLGEKLDRLKQLALVLASAAVLYFTIDYGRFPYIALYLALSFGFYGLMKKRQGLEAMSALTIETLSLAPLAALFIGYKVLDGSGSLFMHSWQIDTLLLFTGIITTLPLYWFSRGAQKIPLTSIGFMQYITPTIMLILAVMVYKEPFPHEKIIAFGMIWLALGFYSIAMWKNARNSYRSI</sequence>
<dbReference type="InterPro" id="IPR004626">
    <property type="entry name" value="RarD"/>
</dbReference>
<accession>A0A4Q1JK25</accession>
<feature type="transmembrane region" description="Helical" evidence="8">
    <location>
        <begin position="270"/>
        <end position="288"/>
    </location>
</feature>
<dbReference type="InterPro" id="IPR037185">
    <property type="entry name" value="EmrE-like"/>
</dbReference>
<comment type="similarity">
    <text evidence="2">Belongs to the EamA transporter family.</text>
</comment>
<evidence type="ECO:0000259" key="9">
    <source>
        <dbReference type="Pfam" id="PF00892"/>
    </source>
</evidence>
<reference evidence="10 11" key="1">
    <citation type="submission" date="2019-01" db="EMBL/GenBank/DDBJ databases">
        <title>Ancylomarina salipaludis sp. nov., isolated from a salt marsh.</title>
        <authorList>
            <person name="Yoon J.-H."/>
        </authorList>
    </citation>
    <scope>NUCLEOTIDE SEQUENCE [LARGE SCALE GENOMIC DNA]</scope>
    <source>
        <strain evidence="10 11">SHSM-M15</strain>
    </source>
</reference>
<feature type="transmembrane region" description="Helical" evidence="8">
    <location>
        <begin position="104"/>
        <end position="121"/>
    </location>
</feature>
<protein>
    <submittedName>
        <fullName evidence="10">EamA family transporter RarD</fullName>
    </submittedName>
</protein>
<feature type="transmembrane region" description="Helical" evidence="8">
    <location>
        <begin position="40"/>
        <end position="56"/>
    </location>
</feature>
<evidence type="ECO:0000256" key="1">
    <source>
        <dbReference type="ARBA" id="ARBA00004651"/>
    </source>
</evidence>
<feature type="transmembrane region" description="Helical" evidence="8">
    <location>
        <begin position="237"/>
        <end position="258"/>
    </location>
</feature>
<evidence type="ECO:0000256" key="8">
    <source>
        <dbReference type="SAM" id="Phobius"/>
    </source>
</evidence>
<keyword evidence="6 8" id="KW-1133">Transmembrane helix</keyword>
<feature type="transmembrane region" description="Helical" evidence="8">
    <location>
        <begin position="179"/>
        <end position="198"/>
    </location>
</feature>
<evidence type="ECO:0000256" key="3">
    <source>
        <dbReference type="ARBA" id="ARBA00022448"/>
    </source>
</evidence>
<feature type="domain" description="EamA" evidence="9">
    <location>
        <begin position="9"/>
        <end position="142"/>
    </location>
</feature>
<dbReference type="SUPFAM" id="SSF103481">
    <property type="entry name" value="Multidrug resistance efflux transporter EmrE"/>
    <property type="match status" value="2"/>
</dbReference>